<organism evidence="2 3">
    <name type="scientific">Methanoliparum thermophilum</name>
    <dbReference type="NCBI Taxonomy" id="2491083"/>
    <lineage>
        <taxon>Archaea</taxon>
        <taxon>Methanobacteriati</taxon>
        <taxon>Methanobacteriota</taxon>
        <taxon>Candidatus Methanoliparia</taxon>
        <taxon>Candidatus Methanoliparales</taxon>
        <taxon>Candidatus Methanoliparaceae</taxon>
        <taxon>Candidatus Methanoliparum</taxon>
    </lineage>
</organism>
<evidence type="ECO:0000259" key="1">
    <source>
        <dbReference type="Pfam" id="PF02579"/>
    </source>
</evidence>
<dbReference type="Proteomes" id="UP000317158">
    <property type="component" value="Unassembled WGS sequence"/>
</dbReference>
<name>A0A520KRC2_METT2</name>
<dbReference type="InterPro" id="IPR003731">
    <property type="entry name" value="Di-Nase_FeMo-co_biosynth"/>
</dbReference>
<accession>A0A520KRC2</accession>
<dbReference type="Pfam" id="PF02579">
    <property type="entry name" value="Nitro_FeMo-Co"/>
    <property type="match status" value="1"/>
</dbReference>
<dbReference type="PANTHER" id="PTHR33937:SF2">
    <property type="entry name" value="DINITROGENASE IRON-MOLYBDENUM COFACTOR BIOSYNTHESIS DOMAIN-CONTAINING PROTEIN"/>
    <property type="match status" value="1"/>
</dbReference>
<gene>
    <name evidence="2" type="ORF">EF806_05080</name>
</gene>
<feature type="domain" description="Dinitrogenase iron-molybdenum cofactor biosynthesis" evidence="1">
    <location>
        <begin position="16"/>
        <end position="125"/>
    </location>
</feature>
<proteinExistence type="predicted"/>
<evidence type="ECO:0000313" key="2">
    <source>
        <dbReference type="EMBL" id="RZN64187.1"/>
    </source>
</evidence>
<dbReference type="AlphaFoldDB" id="A0A520KRC2"/>
<dbReference type="PANTHER" id="PTHR33937">
    <property type="entry name" value="IRON-MOLYBDENUM PROTEIN-RELATED-RELATED"/>
    <property type="match status" value="1"/>
</dbReference>
<dbReference type="CDD" id="cd00562">
    <property type="entry name" value="NifX_NifB"/>
    <property type="match status" value="1"/>
</dbReference>
<dbReference type="InterPro" id="IPR051840">
    <property type="entry name" value="NifX/NifY_domain"/>
</dbReference>
<evidence type="ECO:0000313" key="3">
    <source>
        <dbReference type="Proteomes" id="UP000317158"/>
    </source>
</evidence>
<dbReference type="Gene3D" id="3.30.420.130">
    <property type="entry name" value="Dinitrogenase iron-molybdenum cofactor biosynthesis domain"/>
    <property type="match status" value="1"/>
</dbReference>
<reference evidence="2 3" key="1">
    <citation type="journal article" date="2019" name="Nat. Microbiol.">
        <title>Wide diversity of methane and short-chain alkane metabolisms in uncultured archaea.</title>
        <authorList>
            <person name="Borrel G."/>
            <person name="Adam P.S."/>
            <person name="McKay L.J."/>
            <person name="Chen L.X."/>
            <person name="Sierra-Garcia I.N."/>
            <person name="Sieber C.M."/>
            <person name="Letourneur Q."/>
            <person name="Ghozlane A."/>
            <person name="Andersen G.L."/>
            <person name="Li W.J."/>
            <person name="Hallam S.J."/>
            <person name="Muyzer G."/>
            <person name="de Oliveira V.M."/>
            <person name="Inskeep W.P."/>
            <person name="Banfield J.F."/>
            <person name="Gribaldo S."/>
        </authorList>
    </citation>
    <scope>NUCLEOTIDE SEQUENCE [LARGE SCALE GENOMIC DNA]</scope>
    <source>
        <strain evidence="2">NM1a</strain>
    </source>
</reference>
<dbReference type="EMBL" id="RXIF01000009">
    <property type="protein sequence ID" value="RZN64187.1"/>
    <property type="molecule type" value="Genomic_DNA"/>
</dbReference>
<sequence>MTKINKKIKVAVVTDDGKTVSQHFGRARYFAIFEVDDGDIINKEIRNKAGHHTFVKHDRFDNSGLHGYELHSQSKHNAIAQEIKDCNALIAGGMGYGAYEFFKSLGIDVIATDVPYAEEAVRRYVRGELIDLRERLD</sequence>
<comment type="caution">
    <text evidence="2">The sequence shown here is derived from an EMBL/GenBank/DDBJ whole genome shotgun (WGS) entry which is preliminary data.</text>
</comment>
<protein>
    <submittedName>
        <fullName evidence="2">Dinitrogenase iron-molybdenum cofactor biosynthesis protein</fullName>
    </submittedName>
</protein>
<dbReference type="SUPFAM" id="SSF53146">
    <property type="entry name" value="Nitrogenase accessory factor-like"/>
    <property type="match status" value="1"/>
</dbReference>
<dbReference type="InterPro" id="IPR036105">
    <property type="entry name" value="DiNase_FeMo-co_biosyn_sf"/>
</dbReference>